<name>A0ABT7NBV9_9BURK</name>
<feature type="transmembrane region" description="Helical" evidence="10">
    <location>
        <begin position="82"/>
        <end position="106"/>
    </location>
</feature>
<dbReference type="Gene3D" id="1.10.1200.120">
    <property type="entry name" value="Large-conductance mechanosensitive channel, MscL, domain 1"/>
    <property type="match status" value="1"/>
</dbReference>
<comment type="subcellular location">
    <subcellularLocation>
        <location evidence="10">Cell inner membrane</location>
        <topology evidence="10">Multi-pass membrane protein</topology>
    </subcellularLocation>
    <subcellularLocation>
        <location evidence="1">Cell membrane</location>
        <topology evidence="1">Multi-pass membrane protein</topology>
    </subcellularLocation>
</comment>
<dbReference type="NCBIfam" id="NF010557">
    <property type="entry name" value="PRK13952.1"/>
    <property type="match status" value="1"/>
</dbReference>
<keyword evidence="10" id="KW-0997">Cell inner membrane</keyword>
<dbReference type="HAMAP" id="MF_00115">
    <property type="entry name" value="MscL"/>
    <property type="match status" value="1"/>
</dbReference>
<comment type="similarity">
    <text evidence="2 10">Belongs to the MscL family.</text>
</comment>
<dbReference type="InterPro" id="IPR037673">
    <property type="entry name" value="MSC/AndL"/>
</dbReference>
<reference evidence="11" key="1">
    <citation type="submission" date="2023-06" db="EMBL/GenBank/DDBJ databases">
        <authorList>
            <person name="Jiang Y."/>
            <person name="Liu Q."/>
        </authorList>
    </citation>
    <scope>NUCLEOTIDE SEQUENCE</scope>
    <source>
        <strain evidence="11">CGMCC 1.12089</strain>
    </source>
</reference>
<evidence type="ECO:0000256" key="10">
    <source>
        <dbReference type="HAMAP-Rule" id="MF_00115"/>
    </source>
</evidence>
<dbReference type="RefSeq" id="WP_286660508.1">
    <property type="nucleotide sequence ID" value="NZ_JASZYV010000002.1"/>
</dbReference>
<dbReference type="SUPFAM" id="SSF81330">
    <property type="entry name" value="Gated mechanosensitive channel"/>
    <property type="match status" value="1"/>
</dbReference>
<organism evidence="11 12">
    <name type="scientific">Variovorax dokdonensis</name>
    <dbReference type="NCBI Taxonomy" id="344883"/>
    <lineage>
        <taxon>Bacteria</taxon>
        <taxon>Pseudomonadati</taxon>
        <taxon>Pseudomonadota</taxon>
        <taxon>Betaproteobacteria</taxon>
        <taxon>Burkholderiales</taxon>
        <taxon>Comamonadaceae</taxon>
        <taxon>Variovorax</taxon>
    </lineage>
</organism>
<dbReference type="PRINTS" id="PR01264">
    <property type="entry name" value="MECHCHANNEL"/>
</dbReference>
<evidence type="ECO:0000256" key="8">
    <source>
        <dbReference type="ARBA" id="ARBA00023136"/>
    </source>
</evidence>
<dbReference type="PANTHER" id="PTHR30266">
    <property type="entry name" value="MECHANOSENSITIVE CHANNEL MSCL"/>
    <property type="match status" value="1"/>
</dbReference>
<accession>A0ABT7NBV9</accession>
<keyword evidence="12" id="KW-1185">Reference proteome</keyword>
<evidence type="ECO:0000256" key="2">
    <source>
        <dbReference type="ARBA" id="ARBA00007254"/>
    </source>
</evidence>
<dbReference type="NCBIfam" id="NF001843">
    <property type="entry name" value="PRK00567.1-4"/>
    <property type="match status" value="1"/>
</dbReference>
<proteinExistence type="inferred from homology"/>
<comment type="function">
    <text evidence="10">Channel that opens in response to stretch forces in the membrane lipid bilayer. May participate in the regulation of osmotic pressure changes within the cell.</text>
</comment>
<keyword evidence="7 10" id="KW-0406">Ion transport</keyword>
<comment type="subunit">
    <text evidence="10">Homopentamer.</text>
</comment>
<dbReference type="EMBL" id="JASZYV010000002">
    <property type="protein sequence ID" value="MDM0045434.1"/>
    <property type="molecule type" value="Genomic_DNA"/>
</dbReference>
<keyword evidence="8 10" id="KW-0472">Membrane</keyword>
<dbReference type="Pfam" id="PF01741">
    <property type="entry name" value="MscL"/>
    <property type="match status" value="1"/>
</dbReference>
<evidence type="ECO:0000313" key="12">
    <source>
        <dbReference type="Proteomes" id="UP001174908"/>
    </source>
</evidence>
<evidence type="ECO:0000256" key="6">
    <source>
        <dbReference type="ARBA" id="ARBA00022989"/>
    </source>
</evidence>
<dbReference type="InterPro" id="IPR019823">
    <property type="entry name" value="Mechanosensitive_channel_CS"/>
</dbReference>
<keyword evidence="9 10" id="KW-0407">Ion channel</keyword>
<protein>
    <recommendedName>
        <fullName evidence="10">Large-conductance mechanosensitive channel</fullName>
    </recommendedName>
</protein>
<keyword evidence="5 10" id="KW-0812">Transmembrane</keyword>
<feature type="transmembrane region" description="Helical" evidence="10">
    <location>
        <begin position="40"/>
        <end position="62"/>
    </location>
</feature>
<dbReference type="InterPro" id="IPR036019">
    <property type="entry name" value="MscL_channel"/>
</dbReference>
<keyword evidence="6 10" id="KW-1133">Transmembrane helix</keyword>
<evidence type="ECO:0000256" key="5">
    <source>
        <dbReference type="ARBA" id="ARBA00022692"/>
    </source>
</evidence>
<dbReference type="NCBIfam" id="TIGR00220">
    <property type="entry name" value="mscL"/>
    <property type="match status" value="1"/>
</dbReference>
<evidence type="ECO:0000256" key="9">
    <source>
        <dbReference type="ARBA" id="ARBA00023303"/>
    </source>
</evidence>
<evidence type="ECO:0000313" key="11">
    <source>
        <dbReference type="EMBL" id="MDM0045434.1"/>
    </source>
</evidence>
<dbReference type="Proteomes" id="UP001174908">
    <property type="component" value="Unassembled WGS sequence"/>
</dbReference>
<dbReference type="PROSITE" id="PS01327">
    <property type="entry name" value="MSCL"/>
    <property type="match status" value="1"/>
</dbReference>
<dbReference type="InterPro" id="IPR001185">
    <property type="entry name" value="MS_channel"/>
</dbReference>
<evidence type="ECO:0000256" key="1">
    <source>
        <dbReference type="ARBA" id="ARBA00004651"/>
    </source>
</evidence>
<evidence type="ECO:0000256" key="7">
    <source>
        <dbReference type="ARBA" id="ARBA00023065"/>
    </source>
</evidence>
<keyword evidence="3 10" id="KW-0813">Transport</keyword>
<dbReference type="PANTHER" id="PTHR30266:SF2">
    <property type="entry name" value="LARGE-CONDUCTANCE MECHANOSENSITIVE CHANNEL"/>
    <property type="match status" value="1"/>
</dbReference>
<evidence type="ECO:0000256" key="4">
    <source>
        <dbReference type="ARBA" id="ARBA00022475"/>
    </source>
</evidence>
<gene>
    <name evidence="10 11" type="primary">mscL</name>
    <name evidence="11" type="ORF">QTH91_13140</name>
</gene>
<keyword evidence="4 10" id="KW-1003">Cell membrane</keyword>
<sequence>MGFMTEFREFAVRGNVVDLAVGVIIGGAFGKIVDSLVKDIIMPLVGLVFGKLDFSNLYVVLGNVPAGVNNNLPELQKAGVPVLAYGNFITIAVNFIILAFVIFLMIKQINRLRAEPDPKPAEAPPPPEDIALLREIRDSLKRP</sequence>
<feature type="transmembrane region" description="Helical" evidence="10">
    <location>
        <begin position="12"/>
        <end position="33"/>
    </location>
</feature>
<evidence type="ECO:0000256" key="3">
    <source>
        <dbReference type="ARBA" id="ARBA00022448"/>
    </source>
</evidence>
<comment type="caution">
    <text evidence="11">The sequence shown here is derived from an EMBL/GenBank/DDBJ whole genome shotgun (WGS) entry which is preliminary data.</text>
</comment>